<evidence type="ECO:0000256" key="8">
    <source>
        <dbReference type="ARBA" id="ARBA00023137"/>
    </source>
</evidence>
<dbReference type="InterPro" id="IPR050122">
    <property type="entry name" value="RTK"/>
</dbReference>
<dbReference type="GO" id="GO:0007169">
    <property type="term" value="P:cell surface receptor protein tyrosine kinase signaling pathway"/>
    <property type="evidence" value="ECO:0007669"/>
    <property type="project" value="TreeGrafter"/>
</dbReference>
<evidence type="ECO:0000256" key="5">
    <source>
        <dbReference type="ARBA" id="ARBA00022777"/>
    </source>
</evidence>
<evidence type="ECO:0000256" key="6">
    <source>
        <dbReference type="ARBA" id="ARBA00022840"/>
    </source>
</evidence>
<accession>A0A2P6NW39</accession>
<dbReference type="InterPro" id="IPR000719">
    <property type="entry name" value="Prot_kinase_dom"/>
</dbReference>
<organism evidence="14 15">
    <name type="scientific">Planoprotostelium fungivorum</name>
    <dbReference type="NCBI Taxonomy" id="1890364"/>
    <lineage>
        <taxon>Eukaryota</taxon>
        <taxon>Amoebozoa</taxon>
        <taxon>Evosea</taxon>
        <taxon>Variosea</taxon>
        <taxon>Cavosteliida</taxon>
        <taxon>Cavosteliaceae</taxon>
        <taxon>Planoprotostelium</taxon>
    </lineage>
</organism>
<dbReference type="InParanoid" id="A0A2P6NW39"/>
<feature type="coiled-coil region" evidence="11">
    <location>
        <begin position="2046"/>
        <end position="2083"/>
    </location>
</feature>
<keyword evidence="5" id="KW-0418">Kinase</keyword>
<dbReference type="FunFam" id="1.10.510.10:FF:001512">
    <property type="entry name" value="Receptor tyrosine-protein kinase erbB-2"/>
    <property type="match status" value="1"/>
</dbReference>
<dbReference type="PANTHER" id="PTHR24416:SF631">
    <property type="entry name" value="SERINE_THREONINE_TYROSINE KINASE 1"/>
    <property type="match status" value="1"/>
</dbReference>
<evidence type="ECO:0000256" key="1">
    <source>
        <dbReference type="ARBA" id="ARBA00004167"/>
    </source>
</evidence>
<dbReference type="GO" id="GO:0012505">
    <property type="term" value="C:endomembrane system"/>
    <property type="evidence" value="ECO:0007669"/>
    <property type="project" value="UniProtKB-SubCell"/>
</dbReference>
<dbReference type="PROSITE" id="PS00107">
    <property type="entry name" value="PROTEIN_KINASE_ATP"/>
    <property type="match status" value="1"/>
</dbReference>
<dbReference type="PROSITE" id="PS00109">
    <property type="entry name" value="PROTEIN_KINASE_TYR"/>
    <property type="match status" value="1"/>
</dbReference>
<evidence type="ECO:0000259" key="13">
    <source>
        <dbReference type="PROSITE" id="PS50011"/>
    </source>
</evidence>
<evidence type="ECO:0000313" key="15">
    <source>
        <dbReference type="Proteomes" id="UP000241769"/>
    </source>
</evidence>
<evidence type="ECO:0000256" key="12">
    <source>
        <dbReference type="SAM" id="MobiDB-lite"/>
    </source>
</evidence>
<evidence type="ECO:0000256" key="4">
    <source>
        <dbReference type="ARBA" id="ARBA00022741"/>
    </source>
</evidence>
<dbReference type="InterPro" id="IPR001245">
    <property type="entry name" value="Ser-Thr/Tyr_kinase_cat_dom"/>
</dbReference>
<dbReference type="Gene3D" id="1.10.510.10">
    <property type="entry name" value="Transferase(Phosphotransferase) domain 1"/>
    <property type="match status" value="1"/>
</dbReference>
<feature type="coiled-coil region" evidence="11">
    <location>
        <begin position="1884"/>
        <end position="1921"/>
    </location>
</feature>
<dbReference type="PRINTS" id="PR00109">
    <property type="entry name" value="TYRKINASE"/>
</dbReference>
<feature type="region of interest" description="Disordered" evidence="12">
    <location>
        <begin position="2640"/>
        <end position="2682"/>
    </location>
</feature>
<dbReference type="EMBL" id="MDYQ01000013">
    <property type="protein sequence ID" value="PRP88175.1"/>
    <property type="molecule type" value="Genomic_DNA"/>
</dbReference>
<evidence type="ECO:0000313" key="14">
    <source>
        <dbReference type="EMBL" id="PRP88175.1"/>
    </source>
</evidence>
<feature type="region of interest" description="Disordered" evidence="12">
    <location>
        <begin position="2761"/>
        <end position="2802"/>
    </location>
</feature>
<feature type="compositionally biased region" description="Basic and acidic residues" evidence="12">
    <location>
        <begin position="2761"/>
        <end position="2783"/>
    </location>
</feature>
<protein>
    <recommendedName>
        <fullName evidence="13">Protein kinase domain-containing protein</fullName>
    </recommendedName>
</protein>
<comment type="caution">
    <text evidence="14">The sequence shown here is derived from an EMBL/GenBank/DDBJ whole genome shotgun (WGS) entry which is preliminary data.</text>
</comment>
<keyword evidence="15" id="KW-1185">Reference proteome</keyword>
<evidence type="ECO:0000256" key="10">
    <source>
        <dbReference type="PROSITE-ProRule" id="PRU10141"/>
    </source>
</evidence>
<dbReference type="OrthoDB" id="19160at2759"/>
<feature type="coiled-coil region" evidence="11">
    <location>
        <begin position="1574"/>
        <end position="1611"/>
    </location>
</feature>
<dbReference type="GO" id="GO:0048468">
    <property type="term" value="P:cell development"/>
    <property type="evidence" value="ECO:0007669"/>
    <property type="project" value="UniProtKB-ARBA"/>
</dbReference>
<keyword evidence="8" id="KW-0829">Tyrosine-protein kinase</keyword>
<evidence type="ECO:0000256" key="2">
    <source>
        <dbReference type="ARBA" id="ARBA00004308"/>
    </source>
</evidence>
<evidence type="ECO:0000256" key="3">
    <source>
        <dbReference type="ARBA" id="ARBA00022679"/>
    </source>
</evidence>
<dbReference type="GO" id="GO:0043235">
    <property type="term" value="C:receptor complex"/>
    <property type="evidence" value="ECO:0007669"/>
    <property type="project" value="TreeGrafter"/>
</dbReference>
<reference evidence="14 15" key="1">
    <citation type="journal article" date="2018" name="Genome Biol. Evol.">
        <title>Multiple Roots of Fruiting Body Formation in Amoebozoa.</title>
        <authorList>
            <person name="Hillmann F."/>
            <person name="Forbes G."/>
            <person name="Novohradska S."/>
            <person name="Ferling I."/>
            <person name="Riege K."/>
            <person name="Groth M."/>
            <person name="Westermann M."/>
            <person name="Marz M."/>
            <person name="Spaller T."/>
            <person name="Winckler T."/>
            <person name="Schaap P."/>
            <person name="Glockner G."/>
        </authorList>
    </citation>
    <scope>NUCLEOTIDE SEQUENCE [LARGE SCALE GENOMIC DNA]</scope>
    <source>
        <strain evidence="14 15">Jena</strain>
    </source>
</reference>
<keyword evidence="11" id="KW-0175">Coiled coil</keyword>
<dbReference type="SUPFAM" id="SSF56112">
    <property type="entry name" value="Protein kinase-like (PK-like)"/>
    <property type="match status" value="1"/>
</dbReference>
<dbReference type="InterPro" id="IPR011009">
    <property type="entry name" value="Kinase-like_dom_sf"/>
</dbReference>
<evidence type="ECO:0000256" key="9">
    <source>
        <dbReference type="ARBA" id="ARBA00051243"/>
    </source>
</evidence>
<dbReference type="Pfam" id="PF07714">
    <property type="entry name" value="PK_Tyr_Ser-Thr"/>
    <property type="match status" value="1"/>
</dbReference>
<dbReference type="GO" id="GO:0004714">
    <property type="term" value="F:transmembrane receptor protein tyrosine kinase activity"/>
    <property type="evidence" value="ECO:0007669"/>
    <property type="project" value="UniProtKB-EC"/>
</dbReference>
<comment type="subcellular location">
    <subcellularLocation>
        <location evidence="2">Endomembrane system</location>
    </subcellularLocation>
    <subcellularLocation>
        <location evidence="1">Membrane</location>
        <topology evidence="1">Single-pass membrane protein</topology>
    </subcellularLocation>
</comment>
<dbReference type="PANTHER" id="PTHR24416">
    <property type="entry name" value="TYROSINE-PROTEIN KINASE RECEPTOR"/>
    <property type="match status" value="1"/>
</dbReference>
<name>A0A2P6NW39_9EUKA</name>
<feature type="domain" description="Protein kinase" evidence="13">
    <location>
        <begin position="749"/>
        <end position="1011"/>
    </location>
</feature>
<dbReference type="GO" id="GO:0005886">
    <property type="term" value="C:plasma membrane"/>
    <property type="evidence" value="ECO:0007669"/>
    <property type="project" value="TreeGrafter"/>
</dbReference>
<feature type="binding site" evidence="10">
    <location>
        <position position="785"/>
    </location>
    <ligand>
        <name>ATP</name>
        <dbReference type="ChEBI" id="CHEBI:30616"/>
    </ligand>
</feature>
<evidence type="ECO:0000256" key="7">
    <source>
        <dbReference type="ARBA" id="ARBA00023136"/>
    </source>
</evidence>
<gene>
    <name evidence="14" type="ORF">PROFUN_03998</name>
</gene>
<comment type="catalytic activity">
    <reaction evidence="9">
        <text>L-tyrosyl-[protein] + ATP = O-phospho-L-tyrosyl-[protein] + ADP + H(+)</text>
        <dbReference type="Rhea" id="RHEA:10596"/>
        <dbReference type="Rhea" id="RHEA-COMP:10136"/>
        <dbReference type="Rhea" id="RHEA-COMP:20101"/>
        <dbReference type="ChEBI" id="CHEBI:15378"/>
        <dbReference type="ChEBI" id="CHEBI:30616"/>
        <dbReference type="ChEBI" id="CHEBI:46858"/>
        <dbReference type="ChEBI" id="CHEBI:61978"/>
        <dbReference type="ChEBI" id="CHEBI:456216"/>
        <dbReference type="EC" id="2.7.10.1"/>
    </reaction>
</comment>
<keyword evidence="3" id="KW-0808">Transferase</keyword>
<keyword evidence="4 10" id="KW-0547">Nucleotide-binding</keyword>
<evidence type="ECO:0000256" key="11">
    <source>
        <dbReference type="SAM" id="Coils"/>
    </source>
</evidence>
<dbReference type="GO" id="GO:0050793">
    <property type="term" value="P:regulation of developmental process"/>
    <property type="evidence" value="ECO:0007669"/>
    <property type="project" value="UniProtKB-ARBA"/>
</dbReference>
<dbReference type="PROSITE" id="PS50011">
    <property type="entry name" value="PROTEIN_KINASE_DOM"/>
    <property type="match status" value="1"/>
</dbReference>
<proteinExistence type="predicted"/>
<dbReference type="STRING" id="1890364.A0A2P6NW39"/>
<feature type="coiled-coil region" evidence="11">
    <location>
        <begin position="1419"/>
        <end position="1466"/>
    </location>
</feature>
<keyword evidence="7" id="KW-0472">Membrane</keyword>
<dbReference type="GO" id="GO:0005524">
    <property type="term" value="F:ATP binding"/>
    <property type="evidence" value="ECO:0007669"/>
    <property type="project" value="UniProtKB-UniRule"/>
</dbReference>
<sequence>MLKKERKSTSLKQECTIEAKRSKHYCAPLCSRILQKKYSIIPYQRAAHHPSRLIHLRESSCVSSRTVQFGSPWLQLIGRRLKVFTLNPEPDWDMILASPAHHRTTTNLYRHTQQRDRVNHLAVALIVFLASISISAGQACNTEKDCDNSNKCAVPVCSTGVCRYILQKNGTTCDDGIFCNGVDTCDSYGKCLHGGNPCGSVTLENACDSTCNEVNTSCIAPAGTICDDGNFCLSNDTCNGLGVCKGNVPTCDATNPCNNTCNATAKSCQAPDDTKCSGSTWCEGEGVCSSGLCTDFVGPCPDVQCNNVCNDTTHTCTAAMGTACLGSNNTCTGAQCNGNGTCVVTPRLGSCTINDCTIEATCQAAQCIGTHNTTCGCVVDADCDDGNACTIDTCSTNGTCLYSNATNGSPCDDLQWCNGQDFCSNGRCTVHIGSPCGNNTCNNTCNEQAQNCLSPDWSSCDNGIFCDGVNDTCHSGVCVSPGNPCSGKTTCNNMCDEGKKTCLSPVGTNCSDGIFCNGMETCDGSGSCVSTGNPCLNNSECNQKCQEVEKNCFDPPTRNCTANLACTLLVAHCYEGICKVESSENCVNITRSTTFDMSSTNGLFPSTTSQSGNITSLPEGFNTEQGSNNQNVVPIVIGSIVGGVVIAIAAAVALAVGLRRRNAPSKKEEMEVLDVQVLDGNGRLSPRLSPITSPKILGRSPMSILSQPSRLVLSPLAHASAVHAGNRSYAHFPQSALPLETTLHSMTEVEVIKMLGEGNFGDVFMGIWHKSETSGIVIDVEVALKKLKMREQLTEFVHEASTLQSMLHPHIVRYYGIFVDEENDDHYIATEFMRMGSLLDLLHTTTTFTEEQMIEMALGAALGMTYLETCKIVHRDLSCRNLLVSLDARDHHLVKVADFGMSKWVSENYYVASDALIPVRWSAIEVLKHKKFSSKSDVWSFGICLWEIFEKGREPYTHMSNKQVVNAVLAGERLEKPFSCPDDIYELMIMCWEVEPSARPTFEEILNYLWKATEKRASSRSPQANFFRASETVQNTTYEQTQCAGRKNSICDSTATNYLTSTASLRRTKRSSRYLTGSIVEESAVEESAVEESDVGEDKMFDVDIKAHQRSCSPAARDKSYDTMDSRAVSHHNISIAHDRLPYEFGMGSWVFNQDVKKGVVDFLDYRMREVKKTMIHLVSQSVAPMWWQEVVLQRLFVEKCSQHHKVVPMPPPLKKAQSKLNEPQKSFSVVLLPKEGEEMVHSFLKTIENPNEMVNLITEMRNLSEYDLVYEVGWSSFGRINVLDEETQKRATRIAAVQRRIDALSKPNVEDTTELKTLRLELTLASLLPSHCKLSKKELNQLRISIGEHMLGAVFDERSKAKEIAKSTKTPLDQAKLNERLHQAINTILEQIENPRDLLTLASSIGPHDVTPQWKQLIHKAQDRVQELRAKSQQHFRAHFEHKSIKEERESLRKIKKDVSEVKIRRFRELEEVIREPLDDDVFDSYDEIALDTGKMLLSAVTSQIDDIIRSTPKNTPVPADKIKQLKDTMELTLQYVVDEREDGEPLVQNPAHLLQLATIVKPYNASIAIALCTKIRARIEELREATEEYKSLQKDLTGAKEERNNMLINWKVPTAEISDRYHRLRIEEGMRRRLPSYHRQTDQELDALVLDSARLSLEAIFEVKGQEKKDQLTLLLSDLKDPLALYQLAEFASNRPEKDNDVIMQIGDRCQVQIYHMEDLARDRRAPTVELELHEREEKRLSERFVRISPEKSARMEQLRSTIAALPRWPHFGDLNQPGQYSQTALDIATTMTNAILDSRVELDERVDHMKRTMDPEKIDKKKIEADYEALSQRMSSMVQTCIQKFENPVYLCKFAKSMQERKEKDIVQLVGEKCLAVIQSIEKLVKERHPLERKISSLKEEATELAKLKRDLEPEKQQTLESLEKEVAKLAPLPFFAKCRPDQFNETTLHTLQIMFRVLVEQREAYQKEEDSRKFQNKGADVSDITNKRHKLNGQIDRVVELAKQNLKDSQQCVELIQEMQMKKAVEQVLSYEPVVLERIRSAQREIEECNSVESEIQVLEAEREELKQRKKDLDTETLNHLSKLQDKAKEIKSFRPCLEDLELQLHTLSDTLLFTATSQEASHLTAAQRLVALKSAYEMLNNPHHLLQTVDKLKKEGQYDMTAGAGQRCQKILSDLIDQQKKRTIRSQLLQELLQERDLASRKRKSFEEEKTKEIRRLKHQALKEESLPPYHTSSDYESQLVQLVQRMVDACVEAEAHHQTAVDEGTFTGDKDVTSKTLSDRTDKTLNDGIRSFQDTSSLLDITKHLKEKKRNDLAITSGLALQKKIESSVKNLQEREELEALLKKKEEEVLVNSLKEDKTEEEKKKTSEMAEQLKRKLAEWPEGSTDRETLDQQMIQVCDLLIQCARGEDDLDLVREQQVIAFRVDASQERWDDIRHLTEDAQEWERIKNELVPFAMKRSAGAPVKERIELLLKDELYEQAIEIFPSPTEDLEDVELLEKFWLDIEKNKPNKLTQLMPVVSKYIKRAFHQYEFDKTEKLLDQVQRQYPGIIVPLYESAVDILLLTILPSQYSSLVQGIKSLKRRLTAINRSQDWADFLAKFKVKHKGKKRLIQMLELVGDSVWDLKTLLSKSKTAKKEKVEEEEDENNNNGKKRRAGGGGGRGKKQKGEDPPGFTQSIRDVVAPTISSTWTVVTIVPIAYRESPRLLGWKSLTATKTYFVEGTRVSLRCKDPPSFFDTMAILQLLIQKLSPKDETRYKTMRESKRSTTECRVPRELQLRKSKSLSDENVPLKSLEGQ</sequence>
<keyword evidence="6 10" id="KW-0067">ATP-binding</keyword>
<dbReference type="Proteomes" id="UP000241769">
    <property type="component" value="Unassembled WGS sequence"/>
</dbReference>
<dbReference type="CDD" id="cd00192">
    <property type="entry name" value="PTKc"/>
    <property type="match status" value="1"/>
</dbReference>
<feature type="coiled-coil region" evidence="11">
    <location>
        <begin position="2334"/>
        <end position="2382"/>
    </location>
</feature>
<dbReference type="InterPro" id="IPR008266">
    <property type="entry name" value="Tyr_kinase_AS"/>
</dbReference>
<dbReference type="InterPro" id="IPR017441">
    <property type="entry name" value="Protein_kinase_ATP_BS"/>
</dbReference>